<gene>
    <name evidence="1" type="ORF">DGYR_LOCUS5640</name>
</gene>
<reference evidence="1 2" key="1">
    <citation type="submission" date="2020-08" db="EMBL/GenBank/DDBJ databases">
        <authorList>
            <person name="Hejnol A."/>
        </authorList>
    </citation>
    <scope>NUCLEOTIDE SEQUENCE [LARGE SCALE GENOMIC DNA]</scope>
</reference>
<evidence type="ECO:0000313" key="1">
    <source>
        <dbReference type="EMBL" id="CAD5117075.1"/>
    </source>
</evidence>
<protein>
    <submittedName>
        <fullName evidence="1">DgyrCDS5894</fullName>
    </submittedName>
</protein>
<dbReference type="Proteomes" id="UP000549394">
    <property type="component" value="Unassembled WGS sequence"/>
</dbReference>
<name>A0A7I8VR54_9ANNE</name>
<sequence length="564" mass="66297">MEIQKEVEEILFNLIDNNDIRTLQSNLIEGRGSINDITLLKCMEKSVIENKWEIFELFSSSWIYQIFSVTRIRREFFQVQGDYSTAYEYDKSVDELWLVLKNFYDKLLDNSELNQADEELIILKESILPKLEMIIKISNHSTNQKLIGSENGEEQNCLVVNSLRLLLRCTNCDNNMEKINELTNKLSVQKNPEIYELLLNSNLKAKFAVIKKMLENRRKNDINDSSLIESLSRFKAPLYSVATMLKLMTFNVEEKEKIGEIFLRNRAEELFQYGVKKNIFPFTIRAALTSLTWSNRILNNFIDDHFSIYRELFNNNKLFIMKDYDIPNPNAILKAFNHRRFQDCQQIKSFFFKNLFQDQNLSNGLVDSIRHGNEWFTALFAVTIGYDMGLRLSQGVIDFAFTQLLNGSSLRSKHHTAWNSIDYTSQEVFWCCRLLVTIIWCGYTLSDTNNLKNLYEKTKSNCSGSDTFDRLLHFIANSSQKQFSFLMRIANRNHEIMTLKSMARSTIRSELTKPFRRNLAILLDKYPHVQSDFINLENEIVDLKLERIKFRILNNKFRLIHPKL</sequence>
<proteinExistence type="predicted"/>
<accession>A0A7I8VR54</accession>
<keyword evidence="2" id="KW-1185">Reference proteome</keyword>
<dbReference type="AlphaFoldDB" id="A0A7I8VR54"/>
<comment type="caution">
    <text evidence="1">The sequence shown here is derived from an EMBL/GenBank/DDBJ whole genome shotgun (WGS) entry which is preliminary data.</text>
</comment>
<dbReference type="EMBL" id="CAJFCJ010000007">
    <property type="protein sequence ID" value="CAD5117075.1"/>
    <property type="molecule type" value="Genomic_DNA"/>
</dbReference>
<evidence type="ECO:0000313" key="2">
    <source>
        <dbReference type="Proteomes" id="UP000549394"/>
    </source>
</evidence>
<organism evidence="1 2">
    <name type="scientific">Dimorphilus gyrociliatus</name>
    <dbReference type="NCBI Taxonomy" id="2664684"/>
    <lineage>
        <taxon>Eukaryota</taxon>
        <taxon>Metazoa</taxon>
        <taxon>Spiralia</taxon>
        <taxon>Lophotrochozoa</taxon>
        <taxon>Annelida</taxon>
        <taxon>Polychaeta</taxon>
        <taxon>Polychaeta incertae sedis</taxon>
        <taxon>Dinophilidae</taxon>
        <taxon>Dimorphilus</taxon>
    </lineage>
</organism>